<protein>
    <recommendedName>
        <fullName evidence="3">F-box domain-containing protein</fullName>
    </recommendedName>
</protein>
<dbReference type="Proteomes" id="UP000799766">
    <property type="component" value="Unassembled WGS sequence"/>
</dbReference>
<evidence type="ECO:0000313" key="2">
    <source>
        <dbReference type="Proteomes" id="UP000799766"/>
    </source>
</evidence>
<accession>A0A6A6P212</accession>
<dbReference type="PANTHER" id="PTHR42085">
    <property type="entry name" value="F-BOX DOMAIN-CONTAINING PROTEIN"/>
    <property type="match status" value="1"/>
</dbReference>
<gene>
    <name evidence="1" type="ORF">BDY21DRAFT_16304</name>
</gene>
<dbReference type="PANTHER" id="PTHR42085:SF1">
    <property type="entry name" value="F-BOX DOMAIN-CONTAINING PROTEIN"/>
    <property type="match status" value="1"/>
</dbReference>
<dbReference type="AlphaFoldDB" id="A0A6A6P212"/>
<evidence type="ECO:0000313" key="1">
    <source>
        <dbReference type="EMBL" id="KAF2457772.1"/>
    </source>
</evidence>
<dbReference type="InterPro" id="IPR038883">
    <property type="entry name" value="AN11006-like"/>
</dbReference>
<keyword evidence="2" id="KW-1185">Reference proteome</keyword>
<dbReference type="OrthoDB" id="5413827at2759"/>
<sequence>MNTAPPRVPPWMRGELDCHLLRLPTELRFYIFRLVFEDFDSHSFDGFPPGFVIVRYDSDWKKTLADWPSSCSWGTRRMSRLLELNRQLHLEVESVLYSHLTHVFFLSKHAYITASMFRQFLRHRSSRVPGLIRRVVVPVRLRRHDDGFCNVAALEDTENAFRAMREGLPNLSSVALHVTTNIPVKNRDQALCLVDQILALAKVFRGAGGVKEVSLLSYDREQEDAPAARLVYEASLRGDLPCKFIDERIAPSRQQNGRLEGYFRSERRHFIEWNEG</sequence>
<reference evidence="1" key="1">
    <citation type="journal article" date="2020" name="Stud. Mycol.">
        <title>101 Dothideomycetes genomes: a test case for predicting lifestyles and emergence of pathogens.</title>
        <authorList>
            <person name="Haridas S."/>
            <person name="Albert R."/>
            <person name="Binder M."/>
            <person name="Bloem J."/>
            <person name="Labutti K."/>
            <person name="Salamov A."/>
            <person name="Andreopoulos B."/>
            <person name="Baker S."/>
            <person name="Barry K."/>
            <person name="Bills G."/>
            <person name="Bluhm B."/>
            <person name="Cannon C."/>
            <person name="Castanera R."/>
            <person name="Culley D."/>
            <person name="Daum C."/>
            <person name="Ezra D."/>
            <person name="Gonzalez J."/>
            <person name="Henrissat B."/>
            <person name="Kuo A."/>
            <person name="Liang C."/>
            <person name="Lipzen A."/>
            <person name="Lutzoni F."/>
            <person name="Magnuson J."/>
            <person name="Mondo S."/>
            <person name="Nolan M."/>
            <person name="Ohm R."/>
            <person name="Pangilinan J."/>
            <person name="Park H.-J."/>
            <person name="Ramirez L."/>
            <person name="Alfaro M."/>
            <person name="Sun H."/>
            <person name="Tritt A."/>
            <person name="Yoshinaga Y."/>
            <person name="Zwiers L.-H."/>
            <person name="Turgeon B."/>
            <person name="Goodwin S."/>
            <person name="Spatafora J."/>
            <person name="Crous P."/>
            <person name="Grigoriev I."/>
        </authorList>
    </citation>
    <scope>NUCLEOTIDE SEQUENCE</scope>
    <source>
        <strain evidence="1">ATCC 16933</strain>
    </source>
</reference>
<proteinExistence type="predicted"/>
<dbReference type="EMBL" id="MU001679">
    <property type="protein sequence ID" value="KAF2457772.1"/>
    <property type="molecule type" value="Genomic_DNA"/>
</dbReference>
<name>A0A6A6P212_9PEZI</name>
<evidence type="ECO:0008006" key="3">
    <source>
        <dbReference type="Google" id="ProtNLM"/>
    </source>
</evidence>
<organism evidence="1 2">
    <name type="scientific">Lineolata rhizophorae</name>
    <dbReference type="NCBI Taxonomy" id="578093"/>
    <lineage>
        <taxon>Eukaryota</taxon>
        <taxon>Fungi</taxon>
        <taxon>Dikarya</taxon>
        <taxon>Ascomycota</taxon>
        <taxon>Pezizomycotina</taxon>
        <taxon>Dothideomycetes</taxon>
        <taxon>Dothideomycetes incertae sedis</taxon>
        <taxon>Lineolatales</taxon>
        <taxon>Lineolataceae</taxon>
        <taxon>Lineolata</taxon>
    </lineage>
</organism>